<dbReference type="Pfam" id="PF13925">
    <property type="entry name" value="Katanin_con80"/>
    <property type="match status" value="1"/>
</dbReference>
<dbReference type="FunFam" id="2.130.10.10:FF:000583">
    <property type="entry name" value="Katanin p80 WD40 repeat-containing subunit B1 homolog"/>
    <property type="match status" value="1"/>
</dbReference>
<dbReference type="GO" id="GO:0051013">
    <property type="term" value="P:microtubule severing"/>
    <property type="evidence" value="ECO:0007669"/>
    <property type="project" value="UniProtKB-UniRule"/>
</dbReference>
<gene>
    <name evidence="10" type="ORF">GQ55_9G198400</name>
</gene>
<accession>A0A2T7C557</accession>
<dbReference type="GO" id="GO:0007019">
    <property type="term" value="P:microtubule depolymerization"/>
    <property type="evidence" value="ECO:0007669"/>
    <property type="project" value="TreeGrafter"/>
</dbReference>
<evidence type="ECO:0000256" key="3">
    <source>
        <dbReference type="ARBA" id="ARBA00022574"/>
    </source>
</evidence>
<dbReference type="Pfam" id="PF00400">
    <property type="entry name" value="WD40"/>
    <property type="match status" value="5"/>
</dbReference>
<keyword evidence="11" id="KW-1185">Reference proteome</keyword>
<keyword evidence="2 7" id="KW-0963">Cytoplasm</keyword>
<dbReference type="AlphaFoldDB" id="A0A2T7C557"/>
<feature type="repeat" description="WD" evidence="8">
    <location>
        <begin position="97"/>
        <end position="138"/>
    </location>
</feature>
<dbReference type="PROSITE" id="PS50082">
    <property type="entry name" value="WD_REPEATS_2"/>
    <property type="match status" value="5"/>
</dbReference>
<name>A0A2T7C557_9POAL</name>
<feature type="repeat" description="WD" evidence="8">
    <location>
        <begin position="139"/>
        <end position="180"/>
    </location>
</feature>
<dbReference type="PANTHER" id="PTHR19845">
    <property type="entry name" value="KATANIN P80 SUBUNIT"/>
    <property type="match status" value="1"/>
</dbReference>
<dbReference type="Proteomes" id="UP000244336">
    <property type="component" value="Chromosome 9"/>
</dbReference>
<evidence type="ECO:0000259" key="9">
    <source>
        <dbReference type="Pfam" id="PF13925"/>
    </source>
</evidence>
<dbReference type="GO" id="GO:0005874">
    <property type="term" value="C:microtubule"/>
    <property type="evidence" value="ECO:0007669"/>
    <property type="project" value="UniProtKB-KW"/>
</dbReference>
<organism evidence="10 11">
    <name type="scientific">Panicum hallii var. hallii</name>
    <dbReference type="NCBI Taxonomy" id="1504633"/>
    <lineage>
        <taxon>Eukaryota</taxon>
        <taxon>Viridiplantae</taxon>
        <taxon>Streptophyta</taxon>
        <taxon>Embryophyta</taxon>
        <taxon>Tracheophyta</taxon>
        <taxon>Spermatophyta</taxon>
        <taxon>Magnoliopsida</taxon>
        <taxon>Liliopsida</taxon>
        <taxon>Poales</taxon>
        <taxon>Poaceae</taxon>
        <taxon>PACMAD clade</taxon>
        <taxon>Panicoideae</taxon>
        <taxon>Panicodae</taxon>
        <taxon>Paniceae</taxon>
        <taxon>Panicinae</taxon>
        <taxon>Panicum</taxon>
        <taxon>Panicum sect. Panicum</taxon>
    </lineage>
</organism>
<feature type="repeat" description="WD" evidence="8">
    <location>
        <begin position="12"/>
        <end position="54"/>
    </location>
</feature>
<evidence type="ECO:0000313" key="11">
    <source>
        <dbReference type="Proteomes" id="UP000244336"/>
    </source>
</evidence>
<evidence type="ECO:0000313" key="10">
    <source>
        <dbReference type="EMBL" id="PUZ38465.1"/>
    </source>
</evidence>
<feature type="repeat" description="WD" evidence="8">
    <location>
        <begin position="181"/>
        <end position="222"/>
    </location>
</feature>
<dbReference type="PRINTS" id="PR00320">
    <property type="entry name" value="GPROTEINBRPT"/>
</dbReference>
<dbReference type="InterPro" id="IPR019775">
    <property type="entry name" value="WD40_repeat_CS"/>
</dbReference>
<proteinExistence type="inferred from homology"/>
<dbReference type="InterPro" id="IPR001680">
    <property type="entry name" value="WD40_rpt"/>
</dbReference>
<dbReference type="Gramene" id="PUZ38465">
    <property type="protein sequence ID" value="PUZ38465"/>
    <property type="gene ID" value="GQ55_9G198400"/>
</dbReference>
<dbReference type="SUPFAM" id="SSF50978">
    <property type="entry name" value="WD40 repeat-like"/>
    <property type="match status" value="1"/>
</dbReference>
<dbReference type="PROSITE" id="PS50294">
    <property type="entry name" value="WD_REPEATS_REGION"/>
    <property type="match status" value="4"/>
</dbReference>
<keyword evidence="3 8" id="KW-0853">WD repeat</keyword>
<evidence type="ECO:0000256" key="6">
    <source>
        <dbReference type="ARBA" id="ARBA00023212"/>
    </source>
</evidence>
<dbReference type="FunFam" id="2.130.10.10:FF:000626">
    <property type="entry name" value="Katanin p80 WD40 repeat-containing subunit B1 homolog"/>
    <property type="match status" value="1"/>
</dbReference>
<comment type="function">
    <text evidence="7">May participate in a complex which severs microtubules in an ATP-dependent manner. Microtubule severing may promote rapid reorganization of cellular microtubule arrays.</text>
</comment>
<dbReference type="PANTHER" id="PTHR19845:SF14">
    <property type="entry name" value="KATANIN P80 WD40 REPEAT-CONTAINING SUBUNIT B1 HOMOLOG"/>
    <property type="match status" value="1"/>
</dbReference>
<comment type="similarity">
    <text evidence="7">Belongs to the WD repeat KATNB1 family.</text>
</comment>
<evidence type="ECO:0000256" key="1">
    <source>
        <dbReference type="ARBA" id="ARBA00004245"/>
    </source>
</evidence>
<dbReference type="OrthoDB" id="538223at2759"/>
<keyword evidence="6 7" id="KW-0206">Cytoskeleton</keyword>
<dbReference type="InterPro" id="IPR020472">
    <property type="entry name" value="WD40_PAC1"/>
</dbReference>
<evidence type="ECO:0000256" key="5">
    <source>
        <dbReference type="ARBA" id="ARBA00022737"/>
    </source>
</evidence>
<dbReference type="GO" id="GO:0008352">
    <property type="term" value="C:katanin complex"/>
    <property type="evidence" value="ECO:0007669"/>
    <property type="project" value="InterPro"/>
</dbReference>
<dbReference type="InterPro" id="IPR028021">
    <property type="entry name" value="Katanin_C-terminal"/>
</dbReference>
<feature type="repeat" description="WD" evidence="8">
    <location>
        <begin position="55"/>
        <end position="96"/>
    </location>
</feature>
<keyword evidence="5" id="KW-0677">Repeat</keyword>
<dbReference type="GO" id="GO:0005737">
    <property type="term" value="C:cytoplasm"/>
    <property type="evidence" value="ECO:0007669"/>
    <property type="project" value="UniProtKB-UniRule"/>
</dbReference>
<dbReference type="InterPro" id="IPR026962">
    <property type="entry name" value="KTNB1"/>
</dbReference>
<dbReference type="PROSITE" id="PS00678">
    <property type="entry name" value="WD_REPEATS_1"/>
    <property type="match status" value="3"/>
</dbReference>
<comment type="subcellular location">
    <subcellularLocation>
        <location evidence="1 7">Cytoplasm</location>
        <location evidence="1 7">Cytoskeleton</location>
    </subcellularLocation>
</comment>
<dbReference type="InterPro" id="IPR015943">
    <property type="entry name" value="WD40/YVTN_repeat-like_dom_sf"/>
</dbReference>
<dbReference type="GO" id="GO:0008017">
    <property type="term" value="F:microtubule binding"/>
    <property type="evidence" value="ECO:0007669"/>
    <property type="project" value="UniProtKB-UniRule"/>
</dbReference>
<keyword evidence="4 7" id="KW-0493">Microtubule</keyword>
<evidence type="ECO:0000256" key="8">
    <source>
        <dbReference type="PROSITE-ProRule" id="PRU00221"/>
    </source>
</evidence>
<dbReference type="CDD" id="cd00200">
    <property type="entry name" value="WD40"/>
    <property type="match status" value="1"/>
</dbReference>
<dbReference type="HAMAP" id="MF_03022">
    <property type="entry name" value="Katanin_p80_B1"/>
    <property type="match status" value="1"/>
</dbReference>
<evidence type="ECO:0000256" key="7">
    <source>
        <dbReference type="HAMAP-Rule" id="MF_03022"/>
    </source>
</evidence>
<evidence type="ECO:0000256" key="2">
    <source>
        <dbReference type="ARBA" id="ARBA00022490"/>
    </source>
</evidence>
<feature type="domain" description="Katanin p80 subunit C-terminal" evidence="9">
    <location>
        <begin position="642"/>
        <end position="798"/>
    </location>
</feature>
<sequence>MATKRAYKLQEFVAHASSVNCAKFGRRTSRILITGGEDLKVNLWAVGKPSALLSLSGLTSPVESVSFDSSEVTIGAGSASGTIKIWDVEEAKVVRTFTGHRSNCASLDFHPFGEFLASGSSDTNMKIWDIRKKKCIHTYKGHTRRIDVLKFTPDGRWIVSGGADNSVKIWDLTAGKLLHDFSLHKGPVNCLDFHPHEFLLATGSADKTLKFWDLETFELIGSSGPENSREYFEPANVVRSMKFNSDGKTLFCGLHETLKVLSWEPIICHDAVDVGWSTLADLTVDEGKLLGCSYNQNCVGVWVVDLMKHEPYADNCAGSHLNGSVHGLIQSDNSKSAVFGRLLVSRSPVADENGSDTLLGCPMSTSKEIPVSASSVVRKRLAKPPGKMDLQLTRSDSAPLLSPRVRLNPNFFDSQKRQPDTAVPLPASIVRSKVDLSSDAGMLSRNSRAAAAPMYKSVSHILGYDSKESSFLPVLAPRHSSKGNVDPILSEAASDIDSTRRAPECTKEREHIFLSKPISSQRKFIRKSSSAGDDSRSDSVCTESVKSNEAGSWYGVSCFDKQNSDAAWNTEFANRERNEVIGMSQWMESSGRHAVEHRPYSSNYDNIQYVPTLYSSRLHPTLPGKLSASASDEDDMYGLMENHQEFIHVMKSRLTKLEVVYRCWQRNDIRDSIDATWRMLDFAVTTDVINALMGNSNCITLDICASLLRLSSSLLESKYDRHLSVALGMILSLVKSFGATISSVLSAAPPVGVDLEAEQRLERCSLCFQELRKASASLKSLTRRQGEVGRSAQELALFLQDILQLSSV</sequence>
<dbReference type="Gene3D" id="2.130.10.10">
    <property type="entry name" value="YVTN repeat-like/Quinoprotein amine dehydrogenase"/>
    <property type="match status" value="2"/>
</dbReference>
<protein>
    <recommendedName>
        <fullName evidence="7">Katanin p80 WD40 repeat-containing subunit B1 homolog</fullName>
    </recommendedName>
</protein>
<dbReference type="InterPro" id="IPR036322">
    <property type="entry name" value="WD40_repeat_dom_sf"/>
</dbReference>
<dbReference type="SMART" id="SM00320">
    <property type="entry name" value="WD40"/>
    <property type="match status" value="6"/>
</dbReference>
<evidence type="ECO:0000256" key="4">
    <source>
        <dbReference type="ARBA" id="ARBA00022701"/>
    </source>
</evidence>
<reference evidence="10 11" key="1">
    <citation type="submission" date="2018-04" db="EMBL/GenBank/DDBJ databases">
        <title>WGS assembly of Panicum hallii var. hallii HAL2.</title>
        <authorList>
            <person name="Lovell J."/>
            <person name="Jenkins J."/>
            <person name="Lowry D."/>
            <person name="Mamidi S."/>
            <person name="Sreedasyam A."/>
            <person name="Weng X."/>
            <person name="Barry K."/>
            <person name="Bonette J."/>
            <person name="Campitelli B."/>
            <person name="Daum C."/>
            <person name="Gordon S."/>
            <person name="Gould B."/>
            <person name="Lipzen A."/>
            <person name="MacQueen A."/>
            <person name="Palacio-Mejia J."/>
            <person name="Plott C."/>
            <person name="Shakirov E."/>
            <person name="Shu S."/>
            <person name="Yoshinaga Y."/>
            <person name="Zane M."/>
            <person name="Rokhsar D."/>
            <person name="Grimwood J."/>
            <person name="Schmutz J."/>
            <person name="Juenger T."/>
        </authorList>
    </citation>
    <scope>NUCLEOTIDE SEQUENCE [LARGE SCALE GENOMIC DNA]</scope>
    <source>
        <strain evidence="11">cv. HAL2</strain>
    </source>
</reference>
<dbReference type="EMBL" id="CM009757">
    <property type="protein sequence ID" value="PUZ38465.1"/>
    <property type="molecule type" value="Genomic_DNA"/>
</dbReference>